<dbReference type="PANTHER" id="PTHR19384">
    <property type="entry name" value="NITRIC OXIDE SYNTHASE-RELATED"/>
    <property type="match status" value="1"/>
</dbReference>
<name>A0AAE0BEL6_9CHLO</name>
<dbReference type="Gene3D" id="1.20.990.10">
    <property type="entry name" value="NADPH-cytochrome p450 Reductase, Chain A, domain 3"/>
    <property type="match status" value="1"/>
</dbReference>
<evidence type="ECO:0000256" key="7">
    <source>
        <dbReference type="ARBA" id="ARBA00023002"/>
    </source>
</evidence>
<dbReference type="GO" id="GO:0050660">
    <property type="term" value="F:flavin adenine dinucleotide binding"/>
    <property type="evidence" value="ECO:0007669"/>
    <property type="project" value="TreeGrafter"/>
</dbReference>
<evidence type="ECO:0000256" key="10">
    <source>
        <dbReference type="SAM" id="SignalP"/>
    </source>
</evidence>
<dbReference type="FunFam" id="3.40.50.80:FF:000001">
    <property type="entry name" value="NADPH--cytochrome P450 reductase 1"/>
    <property type="match status" value="1"/>
</dbReference>
<dbReference type="InterPro" id="IPR003097">
    <property type="entry name" value="CysJ-like_FAD-binding"/>
</dbReference>
<dbReference type="Proteomes" id="UP001190700">
    <property type="component" value="Unassembled WGS sequence"/>
</dbReference>
<keyword evidence="14" id="KW-1185">Reference proteome</keyword>
<dbReference type="PANTHER" id="PTHR19384:SF17">
    <property type="entry name" value="NADPH--CYTOCHROME P450 REDUCTASE"/>
    <property type="match status" value="1"/>
</dbReference>
<dbReference type="GO" id="GO:0003958">
    <property type="term" value="F:NADPH-hemoprotein reductase activity"/>
    <property type="evidence" value="ECO:0007669"/>
    <property type="project" value="UniProtKB-EC"/>
</dbReference>
<dbReference type="EC" id="1.6.2.4" evidence="8"/>
<dbReference type="GO" id="GO:0010181">
    <property type="term" value="F:FMN binding"/>
    <property type="evidence" value="ECO:0007669"/>
    <property type="project" value="InterPro"/>
</dbReference>
<evidence type="ECO:0000256" key="9">
    <source>
        <dbReference type="SAM" id="MobiDB-lite"/>
    </source>
</evidence>
<dbReference type="AlphaFoldDB" id="A0AAE0BEL6"/>
<feature type="domain" description="FAD-binding FR-type" evidence="12">
    <location>
        <begin position="269"/>
        <end position="517"/>
    </location>
</feature>
<evidence type="ECO:0000313" key="14">
    <source>
        <dbReference type="Proteomes" id="UP001190700"/>
    </source>
</evidence>
<dbReference type="InterPro" id="IPR008254">
    <property type="entry name" value="Flavodoxin/NO_synth"/>
</dbReference>
<organism evidence="13 14">
    <name type="scientific">Cymbomonas tetramitiformis</name>
    <dbReference type="NCBI Taxonomy" id="36881"/>
    <lineage>
        <taxon>Eukaryota</taxon>
        <taxon>Viridiplantae</taxon>
        <taxon>Chlorophyta</taxon>
        <taxon>Pyramimonadophyceae</taxon>
        <taxon>Pyramimonadales</taxon>
        <taxon>Pyramimonadaceae</taxon>
        <taxon>Cymbomonas</taxon>
    </lineage>
</organism>
<keyword evidence="4" id="KW-0288">FMN</keyword>
<evidence type="ECO:0000259" key="11">
    <source>
        <dbReference type="PROSITE" id="PS50902"/>
    </source>
</evidence>
<sequence length="672" mass="72638">MDPQTLMLLSAVLFVISIVGAYFSRTKASPTPAVAASGLKRKEDTPAGAAASKAPKTESEFSKSIRIFYGTQTGTAEIFAKELGDLLKKTFEAKITITDFEDVELDSAQDDLQTPDASLVLCSTYGDGEPPDTCLPFFEWLQKKTEEEEEGLSEMKFGVFALGNTQYEHFNNSGKNLDKFFAKLGAERIIDLGLGDDNEDIEEDFNKWKATVIPALASSGIVKLPGVGVDEASAPDTVVKAYVVETLEGAQGIAFPEVNVSKTKGYDAHNPFKATLSARRELHTSMSERSCLHVEVDLDGSQLSYETGDHLGIFPENDADLVKKMAARLEVDGEMMISVHDPAKSSKGGALKAVGEPNPLGHVGPLSVATALARYCDLLTPLRKPALTALAAFTSDAAQKEELERMAGPDGKTAYADWMMKPYRSVLEVLEAFPTCKPPLGAFFCSVVPRLQVRYYSISSSPRVAPSSPHCTVAVVAGATGTGRMHRGVASTWLGGLEVGKNLQVPAFVRKSSFRLPVDPTVPIVMVGPGTGLAPFRGFIQERMALKAEGAELGPALLFFGCRSKTVDFIYERELHEAEAAGVMRLDVAFSREGGAKVYVQHRIAQRGEEVYKLLKTSSGHFYICGDAKNMAKDVHKALLDLLSAEGGLSGVDAEKYVQEMTASGRYSRDVW</sequence>
<dbReference type="SUPFAM" id="SSF52218">
    <property type="entry name" value="Flavoproteins"/>
    <property type="match status" value="1"/>
</dbReference>
<dbReference type="PROSITE" id="PS51384">
    <property type="entry name" value="FAD_FR"/>
    <property type="match status" value="1"/>
</dbReference>
<feature type="domain" description="Flavodoxin-like" evidence="11">
    <location>
        <begin position="65"/>
        <end position="213"/>
    </location>
</feature>
<dbReference type="Gene3D" id="3.40.50.360">
    <property type="match status" value="1"/>
</dbReference>
<dbReference type="InterPro" id="IPR001433">
    <property type="entry name" value="OxRdtase_FAD/NAD-bd"/>
</dbReference>
<keyword evidence="7" id="KW-0560">Oxidoreductase</keyword>
<gene>
    <name evidence="13" type="ORF">CYMTET_54755</name>
</gene>
<dbReference type="EMBL" id="LGRX02035387">
    <property type="protein sequence ID" value="KAK3235022.1"/>
    <property type="molecule type" value="Genomic_DNA"/>
</dbReference>
<keyword evidence="10" id="KW-0732">Signal</keyword>
<feature type="signal peptide" evidence="10">
    <location>
        <begin position="1"/>
        <end position="28"/>
    </location>
</feature>
<proteinExistence type="predicted"/>
<dbReference type="Gene3D" id="3.40.50.80">
    <property type="entry name" value="Nucleotide-binding domain of ferredoxin-NADP reductase (FNR) module"/>
    <property type="match status" value="1"/>
</dbReference>
<dbReference type="SUPFAM" id="SSF52343">
    <property type="entry name" value="Ferredoxin reductase-like, C-terminal NADP-linked domain"/>
    <property type="match status" value="1"/>
</dbReference>
<evidence type="ECO:0000256" key="3">
    <source>
        <dbReference type="ARBA" id="ARBA00022630"/>
    </source>
</evidence>
<evidence type="ECO:0000256" key="4">
    <source>
        <dbReference type="ARBA" id="ARBA00022643"/>
    </source>
</evidence>
<evidence type="ECO:0000259" key="12">
    <source>
        <dbReference type="PROSITE" id="PS51384"/>
    </source>
</evidence>
<dbReference type="Pfam" id="PF00667">
    <property type="entry name" value="FAD_binding_1"/>
    <property type="match status" value="1"/>
</dbReference>
<evidence type="ECO:0000256" key="8">
    <source>
        <dbReference type="ARBA" id="ARBA00023797"/>
    </source>
</evidence>
<dbReference type="InterPro" id="IPR023173">
    <property type="entry name" value="NADPH_Cyt_P450_Rdtase_alpha"/>
</dbReference>
<dbReference type="PROSITE" id="PS50902">
    <property type="entry name" value="FLAVODOXIN_LIKE"/>
    <property type="match status" value="1"/>
</dbReference>
<dbReference type="Pfam" id="PF00258">
    <property type="entry name" value="Flavodoxin_1"/>
    <property type="match status" value="1"/>
</dbReference>
<dbReference type="InterPro" id="IPR039261">
    <property type="entry name" value="FNR_nucleotide-bd"/>
</dbReference>
<dbReference type="InterPro" id="IPR029039">
    <property type="entry name" value="Flavoprotein-like_sf"/>
</dbReference>
<dbReference type="InterPro" id="IPR017938">
    <property type="entry name" value="Riboflavin_synthase-like_b-brl"/>
</dbReference>
<dbReference type="Pfam" id="PF00175">
    <property type="entry name" value="NAD_binding_1"/>
    <property type="match status" value="1"/>
</dbReference>
<dbReference type="SUPFAM" id="SSF63380">
    <property type="entry name" value="Riboflavin synthase domain-like"/>
    <property type="match status" value="1"/>
</dbReference>
<dbReference type="InterPro" id="IPR017927">
    <property type="entry name" value="FAD-bd_FR_type"/>
</dbReference>
<protein>
    <recommendedName>
        <fullName evidence="8">NADPH--hemoprotein reductase</fullName>
        <ecNumber evidence="8">1.6.2.4</ecNumber>
    </recommendedName>
</protein>
<comment type="caution">
    <text evidence="13">The sequence shown here is derived from an EMBL/GenBank/DDBJ whole genome shotgun (WGS) entry which is preliminary data.</text>
</comment>
<keyword evidence="5" id="KW-0274">FAD</keyword>
<evidence type="ECO:0000313" key="13">
    <source>
        <dbReference type="EMBL" id="KAK3235022.1"/>
    </source>
</evidence>
<reference evidence="13 14" key="1">
    <citation type="journal article" date="2015" name="Genome Biol. Evol.">
        <title>Comparative Genomics of a Bacterivorous Green Alga Reveals Evolutionary Causalities and Consequences of Phago-Mixotrophic Mode of Nutrition.</title>
        <authorList>
            <person name="Burns J.A."/>
            <person name="Paasch A."/>
            <person name="Narechania A."/>
            <person name="Kim E."/>
        </authorList>
    </citation>
    <scope>NUCLEOTIDE SEQUENCE [LARGE SCALE GENOMIC DNA]</scope>
    <source>
        <strain evidence="13 14">PLY_AMNH</strain>
    </source>
</reference>
<comment type="cofactor">
    <cofactor evidence="2">
        <name>FAD</name>
        <dbReference type="ChEBI" id="CHEBI:57692"/>
    </cofactor>
</comment>
<keyword evidence="3" id="KW-0285">Flavoprotein</keyword>
<evidence type="ECO:0000256" key="1">
    <source>
        <dbReference type="ARBA" id="ARBA00001917"/>
    </source>
</evidence>
<feature type="chain" id="PRO_5042063239" description="NADPH--hemoprotein reductase" evidence="10">
    <location>
        <begin position="29"/>
        <end position="672"/>
    </location>
</feature>
<keyword evidence="6" id="KW-0521">NADP</keyword>
<evidence type="ECO:0000256" key="5">
    <source>
        <dbReference type="ARBA" id="ARBA00022827"/>
    </source>
</evidence>
<dbReference type="Gene3D" id="2.40.30.10">
    <property type="entry name" value="Translation factors"/>
    <property type="match status" value="1"/>
</dbReference>
<dbReference type="PRINTS" id="PR00371">
    <property type="entry name" value="FPNCR"/>
</dbReference>
<comment type="cofactor">
    <cofactor evidence="1">
        <name>FMN</name>
        <dbReference type="ChEBI" id="CHEBI:58210"/>
    </cofactor>
</comment>
<dbReference type="InterPro" id="IPR001094">
    <property type="entry name" value="Flavdoxin-like"/>
</dbReference>
<evidence type="ECO:0000256" key="2">
    <source>
        <dbReference type="ARBA" id="ARBA00001974"/>
    </source>
</evidence>
<dbReference type="PRINTS" id="PR00369">
    <property type="entry name" value="FLAVODOXIN"/>
</dbReference>
<accession>A0AAE0BEL6</accession>
<feature type="region of interest" description="Disordered" evidence="9">
    <location>
        <begin position="34"/>
        <end position="55"/>
    </location>
</feature>
<evidence type="ECO:0000256" key="6">
    <source>
        <dbReference type="ARBA" id="ARBA00022857"/>
    </source>
</evidence>
<dbReference type="InterPro" id="IPR001709">
    <property type="entry name" value="Flavoprot_Pyr_Nucl_cyt_Rdtase"/>
</dbReference>
<dbReference type="GO" id="GO:0005829">
    <property type="term" value="C:cytosol"/>
    <property type="evidence" value="ECO:0007669"/>
    <property type="project" value="TreeGrafter"/>
</dbReference>